<dbReference type="GO" id="GO:0046872">
    <property type="term" value="F:metal ion binding"/>
    <property type="evidence" value="ECO:0007669"/>
    <property type="project" value="UniProtKB-KW"/>
</dbReference>
<dbReference type="Pfam" id="PF02730">
    <property type="entry name" value="AFOR_N"/>
    <property type="match status" value="1"/>
</dbReference>
<evidence type="ECO:0000259" key="9">
    <source>
        <dbReference type="SMART" id="SM00790"/>
    </source>
</evidence>
<dbReference type="InterPro" id="IPR051919">
    <property type="entry name" value="W-dependent_AOR"/>
</dbReference>
<dbReference type="PANTHER" id="PTHR30038:SF0">
    <property type="entry name" value="TUNGSTEN-CONTAINING ALDEHYDE FERREDOXIN OXIDOREDUCTASE"/>
    <property type="match status" value="1"/>
</dbReference>
<dbReference type="PANTHER" id="PTHR30038">
    <property type="entry name" value="ALDEHYDE FERREDOXIN OXIDOREDUCTASE"/>
    <property type="match status" value="1"/>
</dbReference>
<dbReference type="Pfam" id="PF01314">
    <property type="entry name" value="AFOR_C"/>
    <property type="match status" value="1"/>
</dbReference>
<organism evidence="10 11">
    <name type="scientific">Thermus aquaticus</name>
    <dbReference type="NCBI Taxonomy" id="271"/>
    <lineage>
        <taxon>Bacteria</taxon>
        <taxon>Thermotogati</taxon>
        <taxon>Deinococcota</taxon>
        <taxon>Deinococci</taxon>
        <taxon>Thermales</taxon>
        <taxon>Thermaceae</taxon>
        <taxon>Thermus</taxon>
    </lineage>
</organism>
<keyword evidence="4" id="KW-0479">Metal-binding</keyword>
<dbReference type="SUPFAM" id="SSF48310">
    <property type="entry name" value="Aldehyde ferredoxin oxidoreductase, C-terminal domains"/>
    <property type="match status" value="1"/>
</dbReference>
<proteinExistence type="inferred from homology"/>
<dbReference type="InterPro" id="IPR013985">
    <property type="entry name" value="Ald_Fedxn_OxRdtase_dom3"/>
</dbReference>
<feature type="domain" description="Aldehyde ferredoxin oxidoreductase N-terminal" evidence="9">
    <location>
        <begin position="1"/>
        <end position="207"/>
    </location>
</feature>
<keyword evidence="6" id="KW-0408">Iron</keyword>
<name>A0A0M9AEX2_THEAQ</name>
<comment type="similarity">
    <text evidence="2">Belongs to the AOR/FOR family.</text>
</comment>
<gene>
    <name evidence="10" type="primary">ydhV_3</name>
    <name evidence="10" type="ORF">BVI061214_01813</name>
</gene>
<dbReference type="Gene3D" id="1.10.569.10">
    <property type="entry name" value="Aldehyde Ferredoxin Oxidoreductase Protein, subunit A, domain 2"/>
    <property type="match status" value="1"/>
</dbReference>
<accession>A0A0M9AEX2</accession>
<keyword evidence="7" id="KW-0411">Iron-sulfur</keyword>
<evidence type="ECO:0000313" key="11">
    <source>
        <dbReference type="Proteomes" id="UP000037685"/>
    </source>
</evidence>
<dbReference type="Gene3D" id="3.60.9.10">
    <property type="entry name" value="Aldehyde ferredoxin oxidoreductase, N-terminal domain"/>
    <property type="match status" value="1"/>
</dbReference>
<comment type="cofactor">
    <cofactor evidence="1">
        <name>[4Fe-4S] cluster</name>
        <dbReference type="ChEBI" id="CHEBI:49883"/>
    </cofactor>
</comment>
<protein>
    <submittedName>
        <fullName evidence="10">Putative oxidoreductase YdhV</fullName>
        <ecNumber evidence="10">1.-.-.-</ecNumber>
    </submittedName>
</protein>
<dbReference type="EC" id="1.-.-.-" evidence="10"/>
<evidence type="ECO:0000256" key="2">
    <source>
        <dbReference type="ARBA" id="ARBA00011032"/>
    </source>
</evidence>
<evidence type="ECO:0000256" key="1">
    <source>
        <dbReference type="ARBA" id="ARBA00001966"/>
    </source>
</evidence>
<evidence type="ECO:0000256" key="3">
    <source>
        <dbReference type="ARBA" id="ARBA00022485"/>
    </source>
</evidence>
<dbReference type="InterPro" id="IPR013984">
    <property type="entry name" value="Ald_Fedxn_OxRdtase_dom2"/>
</dbReference>
<sequence length="570" mass="62146">MWRSLQLDLKAKKAFWQEVAPEEVAFGGRYRTGRILLEREAHRFDPLSPENPLVFAVGPLAGTGFSNANRTSVGTRSPLTLGIKEANGGGTFGYALGQMKLAWLVLEGQSEDWVVLRLTRSGEVFFDPAEDLLGLGNFAAAKKLFAAYGERIAFALMGPVGERLGLLSGIAFSDIDGRPSRLAARGGVGAVMGLKRVKAIVVEVPGKAEIWDKPKVLEAVRRYARLLREDPLVMQFYNAIGTMGMADFQNAFGGLPVRNFREGRLSPPEAFRMGGQHIAPLNKSRGGKHTHACMPGCVIQCSNVIVDEKGEEVVSPLEYETIGLLGTNCGLPDPDGLARLNRLANDLGIDTIETGASLALFMEKGLADWGDYAFMEERLRSLYQDGEEARLLAQGTARLGEALGVERVPVIKRQAISAYDPRVVEATGITMMITAQGADHTAGNAPRLETRAMKVEEVLEASYTAQVNAAANDALGLCVFGGSVTNKEVAFVVEAVNAALGTRLTPEFWREVGEGVLRLEHRFNHLAGFTHQDDRLPRFFYEEPVPPKGYTARFTPEDLTPLYERLHQGS</sequence>
<dbReference type="AlphaFoldDB" id="A0A0M9AEX2"/>
<comment type="caution">
    <text evidence="10">The sequence shown here is derived from an EMBL/GenBank/DDBJ whole genome shotgun (WGS) entry which is preliminary data.</text>
</comment>
<evidence type="ECO:0000313" key="10">
    <source>
        <dbReference type="EMBL" id="KOX90619.1"/>
    </source>
</evidence>
<dbReference type="RefSeq" id="WP_053768140.1">
    <property type="nucleotide sequence ID" value="NZ_LHCI01000106.1"/>
</dbReference>
<evidence type="ECO:0000256" key="6">
    <source>
        <dbReference type="ARBA" id="ARBA00023004"/>
    </source>
</evidence>
<evidence type="ECO:0000256" key="4">
    <source>
        <dbReference type="ARBA" id="ARBA00022723"/>
    </source>
</evidence>
<dbReference type="GO" id="GO:0016625">
    <property type="term" value="F:oxidoreductase activity, acting on the aldehyde or oxo group of donors, iron-sulfur protein as acceptor"/>
    <property type="evidence" value="ECO:0007669"/>
    <property type="project" value="InterPro"/>
</dbReference>
<dbReference type="Gene3D" id="1.10.599.10">
    <property type="entry name" value="Aldehyde Ferredoxin Oxidoreductase Protein, subunit A, domain 3"/>
    <property type="match status" value="1"/>
</dbReference>
<dbReference type="SMART" id="SM00790">
    <property type="entry name" value="AFOR_N"/>
    <property type="match status" value="1"/>
</dbReference>
<dbReference type="InterPro" id="IPR036503">
    <property type="entry name" value="Ald_Fedxn_OxRdtase_N_sf"/>
</dbReference>
<dbReference type="GO" id="GO:0009055">
    <property type="term" value="F:electron transfer activity"/>
    <property type="evidence" value="ECO:0007669"/>
    <property type="project" value="InterPro"/>
</dbReference>
<evidence type="ECO:0000256" key="7">
    <source>
        <dbReference type="ARBA" id="ARBA00023014"/>
    </source>
</evidence>
<dbReference type="Proteomes" id="UP000037685">
    <property type="component" value="Unassembled WGS sequence"/>
</dbReference>
<evidence type="ECO:0000256" key="5">
    <source>
        <dbReference type="ARBA" id="ARBA00023002"/>
    </source>
</evidence>
<dbReference type="EMBL" id="LHCI01000106">
    <property type="protein sequence ID" value="KOX90619.1"/>
    <property type="molecule type" value="Genomic_DNA"/>
</dbReference>
<dbReference type="InterPro" id="IPR013983">
    <property type="entry name" value="Ald_Fedxn_OxRdtase_N"/>
</dbReference>
<dbReference type="GO" id="GO:0051539">
    <property type="term" value="F:4 iron, 4 sulfur cluster binding"/>
    <property type="evidence" value="ECO:0007669"/>
    <property type="project" value="UniProtKB-KW"/>
</dbReference>
<dbReference type="SUPFAM" id="SSF56228">
    <property type="entry name" value="Aldehyde ferredoxin oxidoreductase, N-terminal domain"/>
    <property type="match status" value="1"/>
</dbReference>
<evidence type="ECO:0000256" key="8">
    <source>
        <dbReference type="ARBA" id="ARBA00049934"/>
    </source>
</evidence>
<keyword evidence="5 10" id="KW-0560">Oxidoreductase</keyword>
<dbReference type="PATRIC" id="fig|271.14.peg.1884"/>
<comment type="cofactor">
    <cofactor evidence="8">
        <name>tungstopterin</name>
        <dbReference type="ChEBI" id="CHEBI:30402"/>
    </cofactor>
</comment>
<keyword evidence="3" id="KW-0004">4Fe-4S</keyword>
<reference evidence="10 11" key="1">
    <citation type="submission" date="2015-07" db="EMBL/GenBank/DDBJ databases">
        <authorList>
            <person name="Noorani M."/>
        </authorList>
    </citation>
    <scope>NUCLEOTIDE SEQUENCE [LARGE SCALE GENOMIC DNA]</scope>
    <source>
        <strain evidence="11">ATCC 25104 / DSM 625 / JCM 10724 / NBRC 103206 / NCIMB 11243 / YT-1</strain>
    </source>
</reference>
<dbReference type="InterPro" id="IPR001203">
    <property type="entry name" value="OxRdtase_Ald_Fedxn_C"/>
</dbReference>
<dbReference type="InterPro" id="IPR036021">
    <property type="entry name" value="Tungsten_al_ferr_oxy-like_C"/>
</dbReference>